<feature type="region of interest" description="Disordered" evidence="7">
    <location>
        <begin position="174"/>
        <end position="240"/>
    </location>
</feature>
<feature type="domain" description="HIT" evidence="8">
    <location>
        <begin position="73"/>
        <end position="159"/>
    </location>
</feature>
<dbReference type="Proteomes" id="UP000041254">
    <property type="component" value="Unassembled WGS sequence"/>
</dbReference>
<accession>A0A0G4GD99</accession>
<evidence type="ECO:0000256" key="2">
    <source>
        <dbReference type="PIRSR" id="PIRSR639383-1"/>
    </source>
</evidence>
<dbReference type="AlphaFoldDB" id="A0A0G4GD99"/>
<feature type="binding site" evidence="3">
    <location>
        <position position="148"/>
    </location>
    <ligand>
        <name>substrate</name>
    </ligand>
</feature>
<gene>
    <name evidence="9" type="ORF">Vbra_22231</name>
</gene>
<sequence>MLPAFGSAVSPMPLFVALRASPIAQRQSRLFTRTMARHSFREHLGTSEMADSYPFGDFRIAKENVFFWSPRSIAFVNLKPILSGHVLVTPRAVKKRFRDLDADEVADLWQSVQKVAMLMERHHGAEAMTMAIQDGEAAGMTVAHCHVHIIPRHRGDFSKNDEIYDALDNANIGQAAREAQSPSSQSSTQMSQQHHHHGVAPDPQPEQQTRRTRTREEMAAEAAELREVVRRAAEHPEAFG</sequence>
<keyword evidence="1 6" id="KW-0547">Nucleotide-binding</keyword>
<dbReference type="InterPro" id="IPR036265">
    <property type="entry name" value="HIT-like_sf"/>
</dbReference>
<dbReference type="SUPFAM" id="SSF54197">
    <property type="entry name" value="HIT-like"/>
    <property type="match status" value="1"/>
</dbReference>
<keyword evidence="10" id="KW-1185">Reference proteome</keyword>
<proteinExistence type="predicted"/>
<comment type="cofactor">
    <cofactor evidence="6">
        <name>Mn(2+)</name>
        <dbReference type="ChEBI" id="CHEBI:29035"/>
    </cofactor>
</comment>
<dbReference type="PANTHER" id="PTHR46243">
    <property type="entry name" value="BIS(5'-ADENOSYL)-TRIPHOSPHATASE"/>
    <property type="match status" value="1"/>
</dbReference>
<evidence type="ECO:0000313" key="10">
    <source>
        <dbReference type="Proteomes" id="UP000041254"/>
    </source>
</evidence>
<reference evidence="9 10" key="1">
    <citation type="submission" date="2014-11" db="EMBL/GenBank/DDBJ databases">
        <authorList>
            <person name="Zhu J."/>
            <person name="Qi W."/>
            <person name="Song R."/>
        </authorList>
    </citation>
    <scope>NUCLEOTIDE SEQUENCE [LARGE SCALE GENOMIC DNA]</scope>
</reference>
<dbReference type="Pfam" id="PF01230">
    <property type="entry name" value="HIT"/>
    <property type="match status" value="1"/>
</dbReference>
<evidence type="ECO:0000259" key="8">
    <source>
        <dbReference type="PROSITE" id="PS51084"/>
    </source>
</evidence>
<dbReference type="VEuPathDB" id="CryptoDB:Vbra_22231"/>
<dbReference type="STRING" id="1169540.A0A0G4GD99"/>
<dbReference type="InParanoid" id="A0A0G4GD99"/>
<dbReference type="CDD" id="cd01275">
    <property type="entry name" value="FHIT"/>
    <property type="match status" value="1"/>
</dbReference>
<evidence type="ECO:0000256" key="3">
    <source>
        <dbReference type="PIRSR" id="PIRSR639383-2"/>
    </source>
</evidence>
<feature type="short sequence motif" description="Histidine triad motif" evidence="5">
    <location>
        <begin position="144"/>
        <end position="148"/>
    </location>
</feature>
<dbReference type="EMBL" id="CDMY01000633">
    <property type="protein sequence ID" value="CEM27240.1"/>
    <property type="molecule type" value="Genomic_DNA"/>
</dbReference>
<protein>
    <recommendedName>
        <fullName evidence="6">Bis(5'-adenosyl)-triphosphatase</fullName>
        <ecNumber evidence="6">3.6.1.29</ecNumber>
    </recommendedName>
</protein>
<dbReference type="GO" id="GO:0000166">
    <property type="term" value="F:nucleotide binding"/>
    <property type="evidence" value="ECO:0007669"/>
    <property type="project" value="UniProtKB-KW"/>
</dbReference>
<evidence type="ECO:0000256" key="4">
    <source>
        <dbReference type="PIRSR" id="PIRSR639383-3"/>
    </source>
</evidence>
<feature type="binding site" evidence="3">
    <location>
        <position position="77"/>
    </location>
    <ligand>
        <name>substrate</name>
    </ligand>
</feature>
<feature type="binding site" evidence="3">
    <location>
        <begin position="139"/>
        <end position="142"/>
    </location>
    <ligand>
        <name>substrate</name>
    </ligand>
</feature>
<feature type="compositionally biased region" description="Basic and acidic residues" evidence="7">
    <location>
        <begin position="214"/>
        <end position="240"/>
    </location>
</feature>
<evidence type="ECO:0000313" key="9">
    <source>
        <dbReference type="EMBL" id="CEM27240.1"/>
    </source>
</evidence>
<dbReference type="FunCoup" id="A0A0G4GD99">
    <property type="interactions" value="36"/>
</dbReference>
<dbReference type="PANTHER" id="PTHR46243:SF1">
    <property type="entry name" value="BIS(5'-ADENOSYL)-TRIPHOSPHATASE"/>
    <property type="match status" value="1"/>
</dbReference>
<dbReference type="OMA" id="QVVHQFI"/>
<dbReference type="PROSITE" id="PS51084">
    <property type="entry name" value="HIT_2"/>
    <property type="match status" value="1"/>
</dbReference>
<feature type="binding site" evidence="3">
    <location>
        <position position="133"/>
    </location>
    <ligand>
        <name>substrate</name>
    </ligand>
</feature>
<feature type="compositionally biased region" description="Low complexity" evidence="7">
    <location>
        <begin position="180"/>
        <end position="192"/>
    </location>
</feature>
<organism evidence="9 10">
    <name type="scientific">Vitrella brassicaformis (strain CCMP3155)</name>
    <dbReference type="NCBI Taxonomy" id="1169540"/>
    <lineage>
        <taxon>Eukaryota</taxon>
        <taxon>Sar</taxon>
        <taxon>Alveolata</taxon>
        <taxon>Colpodellida</taxon>
        <taxon>Vitrellaceae</taxon>
        <taxon>Vitrella</taxon>
    </lineage>
</organism>
<name>A0A0G4GD99_VITBC</name>
<dbReference type="InterPro" id="IPR051884">
    <property type="entry name" value="Bis(5'-adenosyl)-TPase_reg"/>
</dbReference>
<feature type="site" description="Important for induction of apoptosis" evidence="4">
    <location>
        <position position="164"/>
    </location>
</feature>
<comment type="catalytic activity">
    <reaction evidence="6">
        <text>P(1),P(3)-bis(5'-adenosyl) triphosphate + H2O = AMP + ADP + 2 H(+)</text>
        <dbReference type="Rhea" id="RHEA:13893"/>
        <dbReference type="ChEBI" id="CHEBI:15377"/>
        <dbReference type="ChEBI" id="CHEBI:15378"/>
        <dbReference type="ChEBI" id="CHEBI:58529"/>
        <dbReference type="ChEBI" id="CHEBI:456215"/>
        <dbReference type="ChEBI" id="CHEBI:456216"/>
        <dbReference type="EC" id="3.6.1.29"/>
    </reaction>
</comment>
<dbReference type="GO" id="GO:0047710">
    <property type="term" value="F:bis(5'-adenosyl)-triphosphatase activity"/>
    <property type="evidence" value="ECO:0007669"/>
    <property type="project" value="UniProtKB-UniRule"/>
</dbReference>
<feature type="active site" description="Tele-AMP-histidine intermediate" evidence="2">
    <location>
        <position position="146"/>
    </location>
</feature>
<dbReference type="Gene3D" id="3.30.428.10">
    <property type="entry name" value="HIT-like"/>
    <property type="match status" value="1"/>
</dbReference>
<keyword evidence="6" id="KW-0378">Hydrolase</keyword>
<dbReference type="OrthoDB" id="680339at2759"/>
<evidence type="ECO:0000256" key="5">
    <source>
        <dbReference type="PROSITE-ProRule" id="PRU00464"/>
    </source>
</evidence>
<dbReference type="EC" id="3.6.1.29" evidence="6"/>
<evidence type="ECO:0000256" key="6">
    <source>
        <dbReference type="RuleBase" id="RU366076"/>
    </source>
</evidence>
<dbReference type="PhylomeDB" id="A0A0G4GD99"/>
<dbReference type="InterPro" id="IPR039383">
    <property type="entry name" value="FHIT"/>
</dbReference>
<evidence type="ECO:0000256" key="1">
    <source>
        <dbReference type="ARBA" id="ARBA00022741"/>
    </source>
</evidence>
<dbReference type="InterPro" id="IPR011146">
    <property type="entry name" value="HIT-like"/>
</dbReference>
<evidence type="ECO:0000256" key="7">
    <source>
        <dbReference type="SAM" id="MobiDB-lite"/>
    </source>
</evidence>